<feature type="compositionally biased region" description="Basic and acidic residues" evidence="1">
    <location>
        <begin position="40"/>
        <end position="50"/>
    </location>
</feature>
<gene>
    <name evidence="3" type="ORF">EC957_004406</name>
</gene>
<dbReference type="EMBL" id="JAAAXW010000205">
    <property type="protein sequence ID" value="KAF9540327.1"/>
    <property type="molecule type" value="Genomic_DNA"/>
</dbReference>
<protein>
    <submittedName>
        <fullName evidence="3">Uncharacterized protein</fullName>
    </submittedName>
</protein>
<feature type="region of interest" description="Disordered" evidence="1">
    <location>
        <begin position="121"/>
        <end position="140"/>
    </location>
</feature>
<keyword evidence="2" id="KW-1133">Transmembrane helix</keyword>
<dbReference type="AlphaFoldDB" id="A0A9P6F1M5"/>
<evidence type="ECO:0000313" key="4">
    <source>
        <dbReference type="Proteomes" id="UP000723463"/>
    </source>
</evidence>
<accession>A0A9P6F1M5</accession>
<proteinExistence type="predicted"/>
<reference evidence="3" key="1">
    <citation type="journal article" date="2020" name="Fungal Divers.">
        <title>Resolving the Mortierellaceae phylogeny through synthesis of multi-gene phylogenetics and phylogenomics.</title>
        <authorList>
            <person name="Vandepol N."/>
            <person name="Liber J."/>
            <person name="Desiro A."/>
            <person name="Na H."/>
            <person name="Kennedy M."/>
            <person name="Barry K."/>
            <person name="Grigoriev I.V."/>
            <person name="Miller A.N."/>
            <person name="O'Donnell K."/>
            <person name="Stajich J.E."/>
            <person name="Bonito G."/>
        </authorList>
    </citation>
    <scope>NUCLEOTIDE SEQUENCE</scope>
    <source>
        <strain evidence="3">NRRL 2591</strain>
    </source>
</reference>
<feature type="transmembrane region" description="Helical" evidence="2">
    <location>
        <begin position="95"/>
        <end position="116"/>
    </location>
</feature>
<evidence type="ECO:0000256" key="2">
    <source>
        <dbReference type="SAM" id="Phobius"/>
    </source>
</evidence>
<keyword evidence="2" id="KW-0472">Membrane</keyword>
<evidence type="ECO:0000313" key="3">
    <source>
        <dbReference type="EMBL" id="KAF9540327.1"/>
    </source>
</evidence>
<comment type="caution">
    <text evidence="3">The sequence shown here is derived from an EMBL/GenBank/DDBJ whole genome shotgun (WGS) entry which is preliminary data.</text>
</comment>
<sequence>MRVREASTFKPSQFKDREISVEPGASVRNTTQSDSFAVDQKTEDIQRQDEGMDDDIGTHTDSSIAHKIQPVMSAMFFATIGFVIPLTKILEPVLFGWGVVYVVIATLLKLTTMIAVPPRISSPEKEDLEDGVSDNRYNAQ</sequence>
<dbReference type="InterPro" id="IPR038770">
    <property type="entry name" value="Na+/solute_symporter_sf"/>
</dbReference>
<dbReference type="Proteomes" id="UP000723463">
    <property type="component" value="Unassembled WGS sequence"/>
</dbReference>
<keyword evidence="4" id="KW-1185">Reference proteome</keyword>
<keyword evidence="2" id="KW-0812">Transmembrane</keyword>
<feature type="region of interest" description="Disordered" evidence="1">
    <location>
        <begin position="20"/>
        <end position="60"/>
    </location>
</feature>
<evidence type="ECO:0000256" key="1">
    <source>
        <dbReference type="SAM" id="MobiDB-lite"/>
    </source>
</evidence>
<dbReference type="Gene3D" id="1.20.1530.20">
    <property type="match status" value="1"/>
</dbReference>
<name>A0A9P6F1M5_9FUNG</name>
<organism evidence="3 4">
    <name type="scientific">Mortierella hygrophila</name>
    <dbReference type="NCBI Taxonomy" id="979708"/>
    <lineage>
        <taxon>Eukaryota</taxon>
        <taxon>Fungi</taxon>
        <taxon>Fungi incertae sedis</taxon>
        <taxon>Mucoromycota</taxon>
        <taxon>Mortierellomycotina</taxon>
        <taxon>Mortierellomycetes</taxon>
        <taxon>Mortierellales</taxon>
        <taxon>Mortierellaceae</taxon>
        <taxon>Mortierella</taxon>
    </lineage>
</organism>